<gene>
    <name evidence="1" type="ORF">MNBD_ALPHA12-965</name>
</gene>
<protein>
    <submittedName>
        <fullName evidence="1">Uncharacterized protein</fullName>
    </submittedName>
</protein>
<sequence>MNKISKYWQAGLAVAALTLLAVNPVMAKGNTSAAKDGPSQTITFDGINFGNDASQWANDGECDDPRFKGEGSAVELLDEDIARDASDCLALYKSGDISLVPKPADIVNEIDFGDNSSEWANDGECDDPRFAGKGVDDILLDEDLGKDANDCRKLFLSGQLEYLGDDPNMNNITLDGIDFGDNSSEWANDDECDDPRFAGKGMAEVLMDADLGKDANDCLALYQAGSITLSDAGNKVPDAGVIDFGDDSSEWANDGECDDPRFAGKGMADELLDIDMGKDATDCRTLFENKQIYLASGKPGDAGKAPDAGIIDFGDDSSEWNNDGECDDPRFFGEGSGVKLLLEDLGADATDCKTLFEEGKISLISATNFDFGDDSSRWNNDGECDDPRFQGEGMAVKVEPRDFASDATDCSALFDDGKISFVGGIGIMVPLETTPDASASGIDFGDDSSEWAKDGECDDPRFVGEGMAEELVSDDLKRDATDCRALFEAGKISLK</sequence>
<dbReference type="EMBL" id="UOEO01000197">
    <property type="protein sequence ID" value="VAW22149.1"/>
    <property type="molecule type" value="Genomic_DNA"/>
</dbReference>
<reference evidence="1" key="1">
    <citation type="submission" date="2018-06" db="EMBL/GenBank/DDBJ databases">
        <authorList>
            <person name="Zhirakovskaya E."/>
        </authorList>
    </citation>
    <scope>NUCLEOTIDE SEQUENCE</scope>
</reference>
<dbReference type="AlphaFoldDB" id="A0A3B0UC45"/>
<proteinExistence type="predicted"/>
<evidence type="ECO:0000313" key="1">
    <source>
        <dbReference type="EMBL" id="VAW22149.1"/>
    </source>
</evidence>
<organism evidence="1">
    <name type="scientific">hydrothermal vent metagenome</name>
    <dbReference type="NCBI Taxonomy" id="652676"/>
    <lineage>
        <taxon>unclassified sequences</taxon>
        <taxon>metagenomes</taxon>
        <taxon>ecological metagenomes</taxon>
    </lineage>
</organism>
<name>A0A3B0UC45_9ZZZZ</name>
<accession>A0A3B0UC45</accession>